<organism evidence="2 3">
    <name type="scientific">Pseudomonas protegens</name>
    <dbReference type="NCBI Taxonomy" id="380021"/>
    <lineage>
        <taxon>Bacteria</taxon>
        <taxon>Pseudomonadati</taxon>
        <taxon>Pseudomonadota</taxon>
        <taxon>Gammaproteobacteria</taxon>
        <taxon>Pseudomonadales</taxon>
        <taxon>Pseudomonadaceae</taxon>
        <taxon>Pseudomonas</taxon>
    </lineage>
</organism>
<protein>
    <submittedName>
        <fullName evidence="2">Uncharacterized protein</fullName>
    </submittedName>
</protein>
<dbReference type="NCBIfam" id="NF047389">
    <property type="entry name" value="ATPase_Sll1717"/>
    <property type="match status" value="1"/>
</dbReference>
<dbReference type="EMBL" id="CP060201">
    <property type="protein sequence ID" value="QNH76854.1"/>
    <property type="molecule type" value="Genomic_DNA"/>
</dbReference>
<dbReference type="InterPro" id="IPR059206">
    <property type="entry name" value="Sll1717-like"/>
</dbReference>
<proteinExistence type="predicted"/>
<evidence type="ECO:0000256" key="1">
    <source>
        <dbReference type="SAM" id="MobiDB-lite"/>
    </source>
</evidence>
<name>A0A7G8YMF6_9PSED</name>
<accession>A0A7G8YMF6</accession>
<sequence length="293" mass="33909">MLVRPDVFHSLNIYNSNSRIQDNTVFLTWHTSEANASSSALFEVVGKFLASQNGSQVSPSDAWCNYFMDHAGSLEVFKKFLRGSFQKPRDFLTFIKILRALHLSKGLGSQTQFSPRLLSDPGFTNNSSDYLLGEVRNYAAFYMTPEDFGCYLKFFQFLDGKSKFTFAEFSKYFNSFSRWASGESIHNRQYLRDAESLLQFFYDVNVIGYREETDDESGTYYHWSYRERSLNNIAPKVKPVDDLMINPGIAKALDIGKRFNRTEAPMEPRKPKKRQWKDKKRSQRPGSEKAPSR</sequence>
<evidence type="ECO:0000313" key="2">
    <source>
        <dbReference type="EMBL" id="QNH76854.1"/>
    </source>
</evidence>
<feature type="compositionally biased region" description="Basic and acidic residues" evidence="1">
    <location>
        <begin position="260"/>
        <end position="269"/>
    </location>
</feature>
<dbReference type="RefSeq" id="WP_179600867.1">
    <property type="nucleotide sequence ID" value="NZ_CP060201.1"/>
</dbReference>
<dbReference type="Proteomes" id="UP000515277">
    <property type="component" value="Chromosome"/>
</dbReference>
<evidence type="ECO:0000313" key="3">
    <source>
        <dbReference type="Proteomes" id="UP000515277"/>
    </source>
</evidence>
<reference evidence="3" key="1">
    <citation type="journal article" date="2020" name="Microbiol. Resour. Announc.">
        <title>Complete genome sequences of four natural Pseudomonas isolates that catabolize a wide range of aromatic compounds relevant to lignin valorization.</title>
        <authorList>
            <person name="Hatmaker E.A."/>
            <person name="Presley G."/>
            <person name="Cannon O."/>
            <person name="Guss A.M."/>
            <person name="Elkins J.G."/>
        </authorList>
    </citation>
    <scope>NUCLEOTIDE SEQUENCE [LARGE SCALE GENOMIC DNA]</scope>
    <source>
        <strain evidence="3">H1F5C</strain>
    </source>
</reference>
<gene>
    <name evidence="2" type="ORF">GGI48_26875</name>
</gene>
<feature type="region of interest" description="Disordered" evidence="1">
    <location>
        <begin position="260"/>
        <end position="293"/>
    </location>
</feature>
<feature type="compositionally biased region" description="Basic residues" evidence="1">
    <location>
        <begin position="270"/>
        <end position="283"/>
    </location>
</feature>
<dbReference type="AlphaFoldDB" id="A0A7G8YMF6"/>